<dbReference type="Gene3D" id="3.40.30.10">
    <property type="entry name" value="Glutaredoxin"/>
    <property type="match status" value="1"/>
</dbReference>
<dbReference type="PANTHER" id="PTHR42852:SF13">
    <property type="entry name" value="PROTEIN DIPZ"/>
    <property type="match status" value="1"/>
</dbReference>
<dbReference type="Pfam" id="PF00578">
    <property type="entry name" value="AhpC-TSA"/>
    <property type="match status" value="1"/>
</dbReference>
<dbReference type="InterPro" id="IPR036249">
    <property type="entry name" value="Thioredoxin-like_sf"/>
</dbReference>
<keyword evidence="2" id="KW-0472">Membrane</keyword>
<name>A0ABY5DTD7_9ACTN</name>
<organism evidence="4 5">
    <name type="scientific">Paraconexibacter antarcticus</name>
    <dbReference type="NCBI Taxonomy" id="2949664"/>
    <lineage>
        <taxon>Bacteria</taxon>
        <taxon>Bacillati</taxon>
        <taxon>Actinomycetota</taxon>
        <taxon>Thermoleophilia</taxon>
        <taxon>Solirubrobacterales</taxon>
        <taxon>Paraconexibacteraceae</taxon>
        <taxon>Paraconexibacter</taxon>
    </lineage>
</organism>
<evidence type="ECO:0000313" key="4">
    <source>
        <dbReference type="EMBL" id="UTI63987.1"/>
    </source>
</evidence>
<evidence type="ECO:0000313" key="5">
    <source>
        <dbReference type="Proteomes" id="UP001056035"/>
    </source>
</evidence>
<keyword evidence="5" id="KW-1185">Reference proteome</keyword>
<dbReference type="InterPro" id="IPR000866">
    <property type="entry name" value="AhpC/TSA"/>
</dbReference>
<dbReference type="CDD" id="cd03012">
    <property type="entry name" value="TlpA_like_DipZ_like"/>
    <property type="match status" value="1"/>
</dbReference>
<dbReference type="InterPro" id="IPR041017">
    <property type="entry name" value="Thioredoxin_10"/>
</dbReference>
<accession>A0ABY5DTD7</accession>
<dbReference type="SUPFAM" id="SSF52833">
    <property type="entry name" value="Thioredoxin-like"/>
    <property type="match status" value="1"/>
</dbReference>
<dbReference type="RefSeq" id="WP_254570701.1">
    <property type="nucleotide sequence ID" value="NZ_CP098502.1"/>
</dbReference>
<feature type="region of interest" description="Disordered" evidence="1">
    <location>
        <begin position="245"/>
        <end position="272"/>
    </location>
</feature>
<feature type="domain" description="Thioredoxin" evidence="3">
    <location>
        <begin position="273"/>
        <end position="424"/>
    </location>
</feature>
<dbReference type="PANTHER" id="PTHR42852">
    <property type="entry name" value="THIOL:DISULFIDE INTERCHANGE PROTEIN DSBE"/>
    <property type="match status" value="1"/>
</dbReference>
<feature type="transmembrane region" description="Helical" evidence="2">
    <location>
        <begin position="41"/>
        <end position="62"/>
    </location>
</feature>
<gene>
    <name evidence="4" type="ORF">NBH00_21925</name>
</gene>
<feature type="compositionally biased region" description="Low complexity" evidence="1">
    <location>
        <begin position="250"/>
        <end position="272"/>
    </location>
</feature>
<reference evidence="4 5" key="1">
    <citation type="submission" date="2022-06" db="EMBL/GenBank/DDBJ databases">
        <title>Paraconexibacter antarcticus.</title>
        <authorList>
            <person name="Kim C.S."/>
        </authorList>
    </citation>
    <scope>NUCLEOTIDE SEQUENCE [LARGE SCALE GENOMIC DNA]</scope>
    <source>
        <strain evidence="4 5">02-257</strain>
    </source>
</reference>
<keyword evidence="2" id="KW-0812">Transmembrane</keyword>
<dbReference type="Gene3D" id="2.60.120.260">
    <property type="entry name" value="Galactose-binding domain-like"/>
    <property type="match status" value="1"/>
</dbReference>
<dbReference type="Pfam" id="PF17991">
    <property type="entry name" value="Thioredoxin_10"/>
    <property type="match status" value="1"/>
</dbReference>
<dbReference type="Proteomes" id="UP001056035">
    <property type="component" value="Chromosome"/>
</dbReference>
<evidence type="ECO:0000256" key="1">
    <source>
        <dbReference type="SAM" id="MobiDB-lite"/>
    </source>
</evidence>
<sequence length="589" mass="61953">MVTLLLFALLAGALTAVTPCCLPVLPTLLSASATGGRRRPIAIVLGLVSTHFLTIVLLASVVKGVGLADGATRTFSVLVLAGLGVAFFWPPVLYRIERVFAPVSRLGPKNAGDGVMSGLAVGGALGFVYAPCAGPILAAVISVSATQGASGKTAEVALAYSIGSGFALFAVAKGGRRLLAGRAASLQRATGAVMLVTAVAMAANLDIRFQTALANDFPRFISNPTRGIEKTDAVQKGLADVRGKPKFVSPPATADARPAAARTPARESAGPAAAVPAKLPVLGTAPELTGTGRWFNSAPRTLKSLRGKVVLVDFWTYTCINCIRTFPALRSLDQRYRSKGLTIIGVHTPEFGFEKDAGNVKDAVAQNKLRYPVVQDNHYGTWNAFGNKSWPGDYLIDAKGRVRYAHAGEGDDAQTEAAVRSLLREAGATGVAGRAPAPAPVEQAAIGESTPETYLGLNRAAGFTQRPHRGLHTYHAASQLQASQFALDGRWKIGGESALAVRGASISTRIQARKLFLVLASKGDIPRKVQVLVDGQPITDDIAGEDVHGGVATIRAQRLYRLVDFGSVQDRRVQLRFQDGIRGFAFTFG</sequence>
<evidence type="ECO:0000256" key="2">
    <source>
        <dbReference type="SAM" id="Phobius"/>
    </source>
</evidence>
<proteinExistence type="predicted"/>
<dbReference type="PROSITE" id="PS51352">
    <property type="entry name" value="THIOREDOXIN_2"/>
    <property type="match status" value="1"/>
</dbReference>
<feature type="transmembrane region" description="Helical" evidence="2">
    <location>
        <begin position="74"/>
        <end position="94"/>
    </location>
</feature>
<dbReference type="InterPro" id="IPR050553">
    <property type="entry name" value="Thioredoxin_ResA/DsbE_sf"/>
</dbReference>
<dbReference type="EMBL" id="CP098502">
    <property type="protein sequence ID" value="UTI63987.1"/>
    <property type="molecule type" value="Genomic_DNA"/>
</dbReference>
<feature type="transmembrane region" description="Helical" evidence="2">
    <location>
        <begin position="114"/>
        <end position="141"/>
    </location>
</feature>
<protein>
    <submittedName>
        <fullName evidence="4">Cytochrome c biogenesis protein DipZ</fullName>
    </submittedName>
</protein>
<evidence type="ECO:0000259" key="3">
    <source>
        <dbReference type="PROSITE" id="PS51352"/>
    </source>
</evidence>
<keyword evidence="2" id="KW-1133">Transmembrane helix</keyword>
<dbReference type="InterPro" id="IPR013766">
    <property type="entry name" value="Thioredoxin_domain"/>
</dbReference>
<feature type="transmembrane region" description="Helical" evidence="2">
    <location>
        <begin position="153"/>
        <end position="172"/>
    </location>
</feature>